<dbReference type="Proteomes" id="UP000186230">
    <property type="component" value="Chromosome"/>
</dbReference>
<sequence length="189" mass="21908">MFNTRKGKMMKKIFVLFALLLIAAASQAQEIKWMSMNEALAAQEKNPKKIFVDAYTTWCGPCKMLDKNTFGNKDVVEYINENYYAVKFNAEGNETIQYRDKTFKNPSFDANRTGRNSVHEFALAMGVSAYPTMVFFDEKGEFLSPIKGYMTPKQLEIFLKIFATDDYKTVKTEEEWKKYQEEFKGTFSS</sequence>
<gene>
    <name evidence="1" type="ORF">GRFL_1004</name>
</gene>
<accession>A0A1L7I278</accession>
<dbReference type="InterPro" id="IPR012336">
    <property type="entry name" value="Thioredoxin-like_fold"/>
</dbReference>
<reference evidence="1 2" key="1">
    <citation type="submission" date="2016-07" db="EMBL/GenBank/DDBJ databases">
        <title>Multi-omics approach to identify versatile polysaccharide utilization systems of a marine flavobacterium Gramella flava.</title>
        <authorList>
            <person name="Tang K."/>
        </authorList>
    </citation>
    <scope>NUCLEOTIDE SEQUENCE [LARGE SCALE GENOMIC DNA]</scope>
    <source>
        <strain evidence="1 2">JLT2011</strain>
    </source>
</reference>
<dbReference type="Pfam" id="PF13098">
    <property type="entry name" value="Thioredoxin_2"/>
    <property type="match status" value="1"/>
</dbReference>
<dbReference type="SUPFAM" id="SSF52833">
    <property type="entry name" value="Thioredoxin-like"/>
    <property type="match status" value="1"/>
</dbReference>
<protein>
    <submittedName>
        <fullName evidence="1">Uncharacterized protein</fullName>
    </submittedName>
</protein>
<organism evidence="1 2">
    <name type="scientific">Christiangramia flava JLT2011</name>
    <dbReference type="NCBI Taxonomy" id="1229726"/>
    <lineage>
        <taxon>Bacteria</taxon>
        <taxon>Pseudomonadati</taxon>
        <taxon>Bacteroidota</taxon>
        <taxon>Flavobacteriia</taxon>
        <taxon>Flavobacteriales</taxon>
        <taxon>Flavobacteriaceae</taxon>
        <taxon>Christiangramia</taxon>
    </lineage>
</organism>
<dbReference type="AlphaFoldDB" id="A0A1L7I278"/>
<dbReference type="EMBL" id="CP016359">
    <property type="protein sequence ID" value="APU67728.1"/>
    <property type="molecule type" value="Genomic_DNA"/>
</dbReference>
<evidence type="ECO:0000313" key="2">
    <source>
        <dbReference type="Proteomes" id="UP000186230"/>
    </source>
</evidence>
<dbReference type="PRINTS" id="PR00421">
    <property type="entry name" value="THIOREDOXIN"/>
</dbReference>
<dbReference type="Gene3D" id="3.40.30.10">
    <property type="entry name" value="Glutaredoxin"/>
    <property type="match status" value="1"/>
</dbReference>
<dbReference type="KEGG" id="gfl:GRFL_1004"/>
<dbReference type="STRING" id="1229726.GRFL_1004"/>
<dbReference type="InterPro" id="IPR036249">
    <property type="entry name" value="Thioredoxin-like_sf"/>
</dbReference>
<name>A0A1L7I278_9FLAO</name>
<proteinExistence type="predicted"/>
<keyword evidence="2" id="KW-1185">Reference proteome</keyword>
<evidence type="ECO:0000313" key="1">
    <source>
        <dbReference type="EMBL" id="APU67728.1"/>
    </source>
</evidence>